<sequence>MSYKIYLRHPFTMLIAGPTGSGKTEFVRKLIIKRETICDPAPERIIYYYSEYQEIFDSMLNVEFVKGLPDEIKLDKRPTWIIFDDLMYEASNSKLIAELFTKGSHHRNLSIILICQNFFMRGAESRNISLNSQYIVLFKNPRDQSIATSLARQMFPTKIVKFQKVYEHATSQAFSYLFIDLKPETPNEVRLLTNVFSIPIFAYQLV</sequence>
<dbReference type="EMBL" id="CAEY01000455">
    <property type="status" value="NOT_ANNOTATED_CDS"/>
    <property type="molecule type" value="Genomic_DNA"/>
</dbReference>
<evidence type="ECO:0000313" key="3">
    <source>
        <dbReference type="Proteomes" id="UP000015104"/>
    </source>
</evidence>
<reference evidence="3" key="1">
    <citation type="submission" date="2011-08" db="EMBL/GenBank/DDBJ databases">
        <authorList>
            <person name="Rombauts S."/>
        </authorList>
    </citation>
    <scope>NUCLEOTIDE SEQUENCE</scope>
    <source>
        <strain evidence="3">London</strain>
    </source>
</reference>
<dbReference type="Gene3D" id="3.40.50.300">
    <property type="entry name" value="P-loop containing nucleotide triphosphate hydrolases"/>
    <property type="match status" value="1"/>
</dbReference>
<dbReference type="AlphaFoldDB" id="A0A158P4C4"/>
<organism evidence="2 3">
    <name type="scientific">Tetranychus urticae</name>
    <name type="common">Two-spotted spider mite</name>
    <dbReference type="NCBI Taxonomy" id="32264"/>
    <lineage>
        <taxon>Eukaryota</taxon>
        <taxon>Metazoa</taxon>
        <taxon>Ecdysozoa</taxon>
        <taxon>Arthropoda</taxon>
        <taxon>Chelicerata</taxon>
        <taxon>Arachnida</taxon>
        <taxon>Acari</taxon>
        <taxon>Acariformes</taxon>
        <taxon>Trombidiformes</taxon>
        <taxon>Prostigmata</taxon>
        <taxon>Eleutherengona</taxon>
        <taxon>Raphignathae</taxon>
        <taxon>Tetranychoidea</taxon>
        <taxon>Tetranychidae</taxon>
        <taxon>Tetranychus</taxon>
    </lineage>
</organism>
<dbReference type="SUPFAM" id="SSF52540">
    <property type="entry name" value="P-loop containing nucleoside triphosphate hydrolases"/>
    <property type="match status" value="1"/>
</dbReference>
<evidence type="ECO:0000313" key="2">
    <source>
        <dbReference type="EnsemblMetazoa" id="tetur01g17204.1"/>
    </source>
</evidence>
<accession>A0A158P4C4</accession>
<dbReference type="GO" id="GO:0019073">
    <property type="term" value="P:viral DNA genome packaging"/>
    <property type="evidence" value="ECO:0007669"/>
    <property type="project" value="InterPro"/>
</dbReference>
<protein>
    <recommendedName>
        <fullName evidence="4">AAA+ ATPase domain-containing protein</fullName>
    </recommendedName>
</protein>
<evidence type="ECO:0008006" key="4">
    <source>
        <dbReference type="Google" id="ProtNLM"/>
    </source>
</evidence>
<name>A0A158P4C4_TETUR</name>
<reference evidence="2" key="2">
    <citation type="submission" date="2016-04" db="UniProtKB">
        <authorList>
            <consortium name="EnsemblMetazoa"/>
        </authorList>
    </citation>
    <scope>IDENTIFICATION</scope>
</reference>
<proteinExistence type="predicted"/>
<dbReference type="Pfam" id="PF02456">
    <property type="entry name" value="Adeno_IVa2"/>
    <property type="match status" value="1"/>
</dbReference>
<dbReference type="InterPro" id="IPR027417">
    <property type="entry name" value="P-loop_NTPase"/>
</dbReference>
<keyword evidence="1" id="KW-1048">Host nucleus</keyword>
<dbReference type="EnsemblMetazoa" id="tetur01g17204.1">
    <property type="protein sequence ID" value="tetur01g17204.1"/>
    <property type="gene ID" value="tetur01g17204"/>
</dbReference>
<dbReference type="Proteomes" id="UP000015104">
    <property type="component" value="Unassembled WGS sequence"/>
</dbReference>
<dbReference type="InterPro" id="IPR003389">
    <property type="entry name" value="Adeno_IVa2"/>
</dbReference>
<keyword evidence="3" id="KW-1185">Reference proteome</keyword>
<evidence type="ECO:0000256" key="1">
    <source>
        <dbReference type="ARBA" id="ARBA00022562"/>
    </source>
</evidence>